<dbReference type="Gene3D" id="3.40.50.1820">
    <property type="entry name" value="alpha/beta hydrolase"/>
    <property type="match status" value="1"/>
</dbReference>
<proteinExistence type="inferred from homology"/>
<comment type="similarity">
    <text evidence="1">Belongs to the 'GDXG' lipolytic enzyme family.</text>
</comment>
<dbReference type="PANTHER" id="PTHR48081">
    <property type="entry name" value="AB HYDROLASE SUPERFAMILY PROTEIN C4A8.06C"/>
    <property type="match status" value="1"/>
</dbReference>
<reference evidence="4 5" key="1">
    <citation type="submission" date="2020-07" db="EMBL/GenBank/DDBJ databases">
        <title>Complete genome sequence for Sandaracinobacter sp. M6.</title>
        <authorList>
            <person name="Tang Y."/>
            <person name="Liu Q."/>
            <person name="Guo Z."/>
            <person name="Lei P."/>
            <person name="Huang B."/>
        </authorList>
    </citation>
    <scope>NUCLEOTIDE SEQUENCE [LARGE SCALE GENOMIC DNA]</scope>
    <source>
        <strain evidence="4 5">M6</strain>
    </source>
</reference>
<accession>A0A7G5IEC8</accession>
<name>A0A7G5IEC8_9SPHN</name>
<protein>
    <submittedName>
        <fullName evidence="4">Alpha/beta hydrolase</fullName>
    </submittedName>
</protein>
<dbReference type="RefSeq" id="WP_182294566.1">
    <property type="nucleotide sequence ID" value="NZ_CP059851.1"/>
</dbReference>
<keyword evidence="2 4" id="KW-0378">Hydrolase</keyword>
<evidence type="ECO:0000313" key="5">
    <source>
        <dbReference type="Proteomes" id="UP000515292"/>
    </source>
</evidence>
<evidence type="ECO:0000259" key="3">
    <source>
        <dbReference type="Pfam" id="PF07859"/>
    </source>
</evidence>
<evidence type="ECO:0000256" key="1">
    <source>
        <dbReference type="ARBA" id="ARBA00010515"/>
    </source>
</evidence>
<dbReference type="KEGG" id="sand:H3309_09895"/>
<dbReference type="GO" id="GO:0016787">
    <property type="term" value="F:hydrolase activity"/>
    <property type="evidence" value="ECO:0007669"/>
    <property type="project" value="UniProtKB-KW"/>
</dbReference>
<sequence>MPFIRDDVQKLLAMLAATPGPQMHEVDPATARQMYQMMGQLAERPANPAVTQTDLAIPGPAGALKARRYAPPSPEPGRVLLFFHGGGWVIGDLETHNSLCSEIAALAGMTVVATDYRLAPETRFPGAVQDCLATVRWAASSPPELGSVTGIILAGDSAGGNLSAVCARALRREAPIVAQWLIYPGVDMTDATGSMTEFAEGYLLTAAGMAWFGDHYAADVDHEHASPLHSADWDALPPALVFTCGLDPLRDQGRAYAAKLISTGHRVIFREAPGQVHGSAQLRGALPSAQADLEGQIADLKALLA</sequence>
<feature type="domain" description="Alpha/beta hydrolase fold-3" evidence="3">
    <location>
        <begin position="80"/>
        <end position="279"/>
    </location>
</feature>
<dbReference type="InterPro" id="IPR029058">
    <property type="entry name" value="AB_hydrolase_fold"/>
</dbReference>
<dbReference type="Proteomes" id="UP000515292">
    <property type="component" value="Chromosome"/>
</dbReference>
<keyword evidence="5" id="KW-1185">Reference proteome</keyword>
<gene>
    <name evidence="4" type="ORF">H3309_09895</name>
</gene>
<dbReference type="SUPFAM" id="SSF53474">
    <property type="entry name" value="alpha/beta-Hydrolases"/>
    <property type="match status" value="1"/>
</dbReference>
<evidence type="ECO:0000313" key="4">
    <source>
        <dbReference type="EMBL" id="QMW21720.1"/>
    </source>
</evidence>
<dbReference type="PANTHER" id="PTHR48081:SF8">
    <property type="entry name" value="ALPHA_BETA HYDROLASE FOLD-3 DOMAIN-CONTAINING PROTEIN-RELATED"/>
    <property type="match status" value="1"/>
</dbReference>
<dbReference type="Pfam" id="PF07859">
    <property type="entry name" value="Abhydrolase_3"/>
    <property type="match status" value="1"/>
</dbReference>
<dbReference type="PROSITE" id="PS01173">
    <property type="entry name" value="LIPASE_GDXG_HIS"/>
    <property type="match status" value="1"/>
</dbReference>
<dbReference type="InterPro" id="IPR013094">
    <property type="entry name" value="AB_hydrolase_3"/>
</dbReference>
<evidence type="ECO:0000256" key="2">
    <source>
        <dbReference type="ARBA" id="ARBA00022801"/>
    </source>
</evidence>
<dbReference type="InterPro" id="IPR002168">
    <property type="entry name" value="Lipase_GDXG_HIS_AS"/>
</dbReference>
<dbReference type="InterPro" id="IPR050300">
    <property type="entry name" value="GDXG_lipolytic_enzyme"/>
</dbReference>
<organism evidence="4 5">
    <name type="scientific">Sandaracinobacteroides saxicola</name>
    <dbReference type="NCBI Taxonomy" id="2759707"/>
    <lineage>
        <taxon>Bacteria</taxon>
        <taxon>Pseudomonadati</taxon>
        <taxon>Pseudomonadota</taxon>
        <taxon>Alphaproteobacteria</taxon>
        <taxon>Sphingomonadales</taxon>
        <taxon>Sphingosinicellaceae</taxon>
        <taxon>Sandaracinobacteroides</taxon>
    </lineage>
</organism>
<dbReference type="EMBL" id="CP059851">
    <property type="protein sequence ID" value="QMW21720.1"/>
    <property type="molecule type" value="Genomic_DNA"/>
</dbReference>
<dbReference type="AlphaFoldDB" id="A0A7G5IEC8"/>